<dbReference type="EMBL" id="BK015822">
    <property type="protein sequence ID" value="DAE26722.1"/>
    <property type="molecule type" value="Genomic_DNA"/>
</dbReference>
<accession>A0A8S5R6D8</accession>
<name>A0A8S5R6D8_9CAUD</name>
<protein>
    <submittedName>
        <fullName evidence="2">Uncharacterized protein</fullName>
    </submittedName>
</protein>
<organism evidence="2">
    <name type="scientific">Myoviridae sp. ctBoB21</name>
    <dbReference type="NCBI Taxonomy" id="2827287"/>
    <lineage>
        <taxon>Viruses</taxon>
        <taxon>Duplodnaviria</taxon>
        <taxon>Heunggongvirae</taxon>
        <taxon>Uroviricota</taxon>
        <taxon>Caudoviricetes</taxon>
    </lineage>
</organism>
<evidence type="ECO:0000313" key="2">
    <source>
        <dbReference type="EMBL" id="DAE26722.1"/>
    </source>
</evidence>
<evidence type="ECO:0000256" key="1">
    <source>
        <dbReference type="SAM" id="Phobius"/>
    </source>
</evidence>
<keyword evidence="1" id="KW-1133">Transmembrane helix</keyword>
<sequence length="30" mass="3640">MSFIFRIVSIIFYPWIIFQYLIVVCRVATT</sequence>
<keyword evidence="1" id="KW-0472">Membrane</keyword>
<keyword evidence="1" id="KW-0812">Transmembrane</keyword>
<reference evidence="2" key="1">
    <citation type="journal article" date="2021" name="Proc. Natl. Acad. Sci. U.S.A.">
        <title>A Catalog of Tens of Thousands of Viruses from Human Metagenomes Reveals Hidden Associations with Chronic Diseases.</title>
        <authorList>
            <person name="Tisza M.J."/>
            <person name="Buck C.B."/>
        </authorList>
    </citation>
    <scope>NUCLEOTIDE SEQUENCE</scope>
    <source>
        <strain evidence="2">CtBoB21</strain>
    </source>
</reference>
<proteinExistence type="predicted"/>
<feature type="transmembrane region" description="Helical" evidence="1">
    <location>
        <begin position="7"/>
        <end position="29"/>
    </location>
</feature>